<keyword evidence="2" id="KW-1015">Disulfide bond</keyword>
<evidence type="ECO:0000313" key="4">
    <source>
        <dbReference type="Ensembl" id="ENSHHUP00000052998.1"/>
    </source>
</evidence>
<dbReference type="PANTHER" id="PTHR44170:SF56">
    <property type="entry name" value="FIBRONECTIN TYPE-III DOMAIN-CONTAINING PROTEIN"/>
    <property type="match status" value="1"/>
</dbReference>
<dbReference type="FunFam" id="2.60.40.10:FF:000186">
    <property type="entry name" value="Hemicentin 1"/>
    <property type="match status" value="1"/>
</dbReference>
<dbReference type="SMART" id="SM00408">
    <property type="entry name" value="IGc2"/>
    <property type="match status" value="3"/>
</dbReference>
<reference evidence="5" key="1">
    <citation type="submission" date="2018-06" db="EMBL/GenBank/DDBJ databases">
        <title>Genome assembly of Danube salmon.</title>
        <authorList>
            <person name="Macqueen D.J."/>
            <person name="Gundappa M.K."/>
        </authorList>
    </citation>
    <scope>NUCLEOTIDE SEQUENCE [LARGE SCALE GENOMIC DNA]</scope>
</reference>
<protein>
    <recommendedName>
        <fullName evidence="3">Ig-like domain-containing protein</fullName>
    </recommendedName>
</protein>
<evidence type="ECO:0000313" key="5">
    <source>
        <dbReference type="Proteomes" id="UP000314982"/>
    </source>
</evidence>
<keyword evidence="1" id="KW-0677">Repeat</keyword>
<keyword evidence="5" id="KW-1185">Reference proteome</keyword>
<evidence type="ECO:0000259" key="3">
    <source>
        <dbReference type="PROSITE" id="PS50835"/>
    </source>
</evidence>
<dbReference type="InterPro" id="IPR013098">
    <property type="entry name" value="Ig_I-set"/>
</dbReference>
<dbReference type="SUPFAM" id="SSF48726">
    <property type="entry name" value="Immunoglobulin"/>
    <property type="match status" value="3"/>
</dbReference>
<dbReference type="InterPro" id="IPR003599">
    <property type="entry name" value="Ig_sub"/>
</dbReference>
<dbReference type="GeneTree" id="ENSGT00940000164697"/>
<dbReference type="AlphaFoldDB" id="A0A4W5NSX6"/>
<name>A0A4W5NSX6_9TELE</name>
<proteinExistence type="predicted"/>
<accession>A0A4W5NSX6</accession>
<feature type="domain" description="Ig-like" evidence="3">
    <location>
        <begin position="31"/>
        <end position="104"/>
    </location>
</feature>
<dbReference type="GO" id="GO:0098609">
    <property type="term" value="P:cell-cell adhesion"/>
    <property type="evidence" value="ECO:0007669"/>
    <property type="project" value="TreeGrafter"/>
</dbReference>
<reference evidence="4" key="2">
    <citation type="submission" date="2025-08" db="UniProtKB">
        <authorList>
            <consortium name="Ensembl"/>
        </authorList>
    </citation>
    <scope>IDENTIFICATION</scope>
</reference>
<dbReference type="SMART" id="SM00409">
    <property type="entry name" value="IG"/>
    <property type="match status" value="3"/>
</dbReference>
<dbReference type="InterPro" id="IPR013783">
    <property type="entry name" value="Ig-like_fold"/>
</dbReference>
<dbReference type="Pfam" id="PF13927">
    <property type="entry name" value="Ig_3"/>
    <property type="match status" value="1"/>
</dbReference>
<organism evidence="4 5">
    <name type="scientific">Hucho hucho</name>
    <name type="common">huchen</name>
    <dbReference type="NCBI Taxonomy" id="62062"/>
    <lineage>
        <taxon>Eukaryota</taxon>
        <taxon>Metazoa</taxon>
        <taxon>Chordata</taxon>
        <taxon>Craniata</taxon>
        <taxon>Vertebrata</taxon>
        <taxon>Euteleostomi</taxon>
        <taxon>Actinopterygii</taxon>
        <taxon>Neopterygii</taxon>
        <taxon>Teleostei</taxon>
        <taxon>Protacanthopterygii</taxon>
        <taxon>Salmoniformes</taxon>
        <taxon>Salmonidae</taxon>
        <taxon>Salmoninae</taxon>
        <taxon>Hucho</taxon>
    </lineage>
</organism>
<dbReference type="STRING" id="62062.ENSHHUP00000052998"/>
<feature type="domain" description="Ig-like" evidence="3">
    <location>
        <begin position="198"/>
        <end position="231"/>
    </location>
</feature>
<dbReference type="Ensembl" id="ENSHHUT00000054852.1">
    <property type="protein sequence ID" value="ENSHHUP00000052998.1"/>
    <property type="gene ID" value="ENSHHUG00000031835.1"/>
</dbReference>
<dbReference type="InterPro" id="IPR003598">
    <property type="entry name" value="Ig_sub2"/>
</dbReference>
<evidence type="ECO:0000256" key="2">
    <source>
        <dbReference type="ARBA" id="ARBA00023157"/>
    </source>
</evidence>
<sequence length="274" mass="30019">FGTRSSGDHSCYPQSCREVHLLCPEPCRSDPQTHHSHSARWVLRWIPVSLECLADGQPQPEVSWQRERRPLTEGAHIQLFANGTLRIAATQRSDAGLYTCSAKNLAVPPMIPVGQPELSVIQGFQALLPCAAQGSPEPRVSWKKDGNIVPSLPGKFTVLRSGELIIERPDDGGVFTCVATNTAGTVRQDTRLSVNMRPAFKELPADVTVNKGQSLSLSCHAQGTPTPVISWTFSLRVHILRVRNGHKNKKRDGPLTAVNLHSICSPESWNICVT</sequence>
<dbReference type="InterPro" id="IPR007110">
    <property type="entry name" value="Ig-like_dom"/>
</dbReference>
<dbReference type="Pfam" id="PF07679">
    <property type="entry name" value="I-set"/>
    <property type="match status" value="2"/>
</dbReference>
<feature type="domain" description="Ig-like" evidence="3">
    <location>
        <begin position="108"/>
        <end position="193"/>
    </location>
</feature>
<dbReference type="Gene3D" id="2.60.40.10">
    <property type="entry name" value="Immunoglobulins"/>
    <property type="match status" value="3"/>
</dbReference>
<reference evidence="4" key="3">
    <citation type="submission" date="2025-09" db="UniProtKB">
        <authorList>
            <consortium name="Ensembl"/>
        </authorList>
    </citation>
    <scope>IDENTIFICATION</scope>
</reference>
<dbReference type="InterPro" id="IPR036179">
    <property type="entry name" value="Ig-like_dom_sf"/>
</dbReference>
<dbReference type="Proteomes" id="UP000314982">
    <property type="component" value="Unassembled WGS sequence"/>
</dbReference>
<dbReference type="PROSITE" id="PS50835">
    <property type="entry name" value="IG_LIKE"/>
    <property type="match status" value="3"/>
</dbReference>
<dbReference type="PANTHER" id="PTHR44170">
    <property type="entry name" value="PROTEIN SIDEKICK"/>
    <property type="match status" value="1"/>
</dbReference>
<evidence type="ECO:0000256" key="1">
    <source>
        <dbReference type="ARBA" id="ARBA00022737"/>
    </source>
</evidence>